<proteinExistence type="predicted"/>
<feature type="transmembrane region" description="Helical" evidence="1">
    <location>
        <begin position="12"/>
        <end position="31"/>
    </location>
</feature>
<keyword evidence="1" id="KW-0472">Membrane</keyword>
<dbReference type="Proteomes" id="UP000233256">
    <property type="component" value="Unassembled WGS sequence"/>
</dbReference>
<accession>A0A2N1PS94</accession>
<gene>
    <name evidence="2" type="ORF">CVV64_05440</name>
</gene>
<dbReference type="AlphaFoldDB" id="A0A2N1PS94"/>
<dbReference type="Gene3D" id="3.90.930.1">
    <property type="match status" value="1"/>
</dbReference>
<dbReference type="InterPro" id="IPR011652">
    <property type="entry name" value="MORN_2"/>
</dbReference>
<evidence type="ECO:0000313" key="2">
    <source>
        <dbReference type="EMBL" id="PKK91214.1"/>
    </source>
</evidence>
<dbReference type="EMBL" id="PGXC01000003">
    <property type="protein sequence ID" value="PKK91214.1"/>
    <property type="molecule type" value="Genomic_DNA"/>
</dbReference>
<evidence type="ECO:0000256" key="1">
    <source>
        <dbReference type="SAM" id="Phobius"/>
    </source>
</evidence>
<reference evidence="2 3" key="1">
    <citation type="journal article" date="2017" name="ISME J.">
        <title>Potential for microbial H2 and metal transformations associated with novel bacteria and archaea in deep terrestrial subsurface sediments.</title>
        <authorList>
            <person name="Hernsdorf A.W."/>
            <person name="Amano Y."/>
            <person name="Miyakawa K."/>
            <person name="Ise K."/>
            <person name="Suzuki Y."/>
            <person name="Anantharaman K."/>
            <person name="Probst A."/>
            <person name="Burstein D."/>
            <person name="Thomas B.C."/>
            <person name="Banfield J.F."/>
        </authorList>
    </citation>
    <scope>NUCLEOTIDE SEQUENCE [LARGE SCALE GENOMIC DNA]</scope>
    <source>
        <strain evidence="2">HGW-Wallbacteria-1</strain>
    </source>
</reference>
<dbReference type="Pfam" id="PF07661">
    <property type="entry name" value="MORN_2"/>
    <property type="match status" value="1"/>
</dbReference>
<organism evidence="2 3">
    <name type="scientific">Candidatus Wallbacteria bacterium HGW-Wallbacteria-1</name>
    <dbReference type="NCBI Taxonomy" id="2013854"/>
    <lineage>
        <taxon>Bacteria</taxon>
        <taxon>Candidatus Walliibacteriota</taxon>
    </lineage>
</organism>
<evidence type="ECO:0000313" key="3">
    <source>
        <dbReference type="Proteomes" id="UP000233256"/>
    </source>
</evidence>
<keyword evidence="1" id="KW-1133">Transmembrane helix</keyword>
<protein>
    <recommendedName>
        <fullName evidence="4">MORN repeat-containing protein</fullName>
    </recommendedName>
</protein>
<name>A0A2N1PS94_9BACT</name>
<sequence>MQSKLPARNISPLLEGALCSVILISIVITIWSHHPYQGKRTGIEFFHQWNPRRKSSVSTFYSNGRVAEKGILIGRQKEGVWLKYHNTKDSPLYLKEHYKGGLLHGSFESFHENGKPWMIGFFEMGNRAGIWKIHRADDKVEIYSYDSNGKLKTADSPESQNLTSDIKLINESNLSLKPASEFRTNRFLSSESLMIPCGPVNVR</sequence>
<comment type="caution">
    <text evidence="2">The sequence shown here is derived from an EMBL/GenBank/DDBJ whole genome shotgun (WGS) entry which is preliminary data.</text>
</comment>
<keyword evidence="1" id="KW-0812">Transmembrane</keyword>
<evidence type="ECO:0008006" key="4">
    <source>
        <dbReference type="Google" id="ProtNLM"/>
    </source>
</evidence>
<dbReference type="SUPFAM" id="SSF82185">
    <property type="entry name" value="Histone H3 K4-specific methyltransferase SET7/9 N-terminal domain"/>
    <property type="match status" value="1"/>
</dbReference>